<sequence length="405" mass="46538">MRFQTGSLFVSLWFIGILSTPCEAALAQTADGELSQLRYAQELIAASQDQKTYHQAARILRRLSGSQDAKIRHDAAVCQAANNLRHGLLANTRQTYLDLLAQNPMDADALALQAEYERLPLHCLSSYYHSQSDEKRNNKQAAGITYDSYWGHNFYLSRDYSQHHLTANGHSASYLASVSELKRQFAWGSISGAISSYFKANAKSGGRLALTYEPADSSELLLEAGRRLHEHAGTVRSGIRETYQGLTFKHDLTAKTTFVLGAESAELTDQNAYREYRAKLIQRLQKRHNYQDALQLTGSRRHYDHEQISYDAPRRRLEYAAGFSRQWNSARKSARFTWQTLLGRQRDNEERPSFTPAVHLEYRRDFRHHQNLTIDSTYKRYLHQPADSHRRHESCSLGIRYAWCW</sequence>
<dbReference type="Proteomes" id="UP000323646">
    <property type="component" value="Unassembled WGS sequence"/>
</dbReference>
<evidence type="ECO:0000313" key="2">
    <source>
        <dbReference type="EMBL" id="TYZ19832.1"/>
    </source>
</evidence>
<dbReference type="EMBL" id="VTOY01000019">
    <property type="protein sequence ID" value="TYZ19832.1"/>
    <property type="molecule type" value="Genomic_DNA"/>
</dbReference>
<keyword evidence="3" id="KW-1185">Reference proteome</keyword>
<feature type="chain" id="PRO_5039349922" description="DUF560 domain-containing protein" evidence="1">
    <location>
        <begin position="25"/>
        <end position="405"/>
    </location>
</feature>
<dbReference type="OrthoDB" id="1660916at2"/>
<proteinExistence type="predicted"/>
<organism evidence="2 3">
    <name type="scientific">Selenomonas ruminis</name>
    <dbReference type="NCBI Taxonomy" id="2593411"/>
    <lineage>
        <taxon>Bacteria</taxon>
        <taxon>Bacillati</taxon>
        <taxon>Bacillota</taxon>
        <taxon>Negativicutes</taxon>
        <taxon>Selenomonadales</taxon>
        <taxon>Selenomonadaceae</taxon>
        <taxon>Selenomonas</taxon>
    </lineage>
</organism>
<protein>
    <recommendedName>
        <fullName evidence="4">DUF560 domain-containing protein</fullName>
    </recommendedName>
</protein>
<name>A0A5D6VX26_9FIRM</name>
<evidence type="ECO:0008006" key="4">
    <source>
        <dbReference type="Google" id="ProtNLM"/>
    </source>
</evidence>
<gene>
    <name evidence="2" type="ORF">FZ040_12810</name>
</gene>
<feature type="signal peptide" evidence="1">
    <location>
        <begin position="1"/>
        <end position="24"/>
    </location>
</feature>
<evidence type="ECO:0000256" key="1">
    <source>
        <dbReference type="SAM" id="SignalP"/>
    </source>
</evidence>
<dbReference type="AlphaFoldDB" id="A0A5D6VX26"/>
<keyword evidence="1" id="KW-0732">Signal</keyword>
<accession>A0A5D6VX26</accession>
<comment type="caution">
    <text evidence="2">The sequence shown here is derived from an EMBL/GenBank/DDBJ whole genome shotgun (WGS) entry which is preliminary data.</text>
</comment>
<dbReference type="RefSeq" id="WP_149172359.1">
    <property type="nucleotide sequence ID" value="NZ_VTOY01000019.1"/>
</dbReference>
<reference evidence="2 3" key="1">
    <citation type="submission" date="2019-08" db="EMBL/GenBank/DDBJ databases">
        <title>Selenomonas sp. mPRGC5 and Selenomonas sp. mPRGC8 isolated from ruminal fluid of dairy goat (Capra hircus).</title>
        <authorList>
            <person name="Poothong S."/>
            <person name="Nuengjamnong C."/>
            <person name="Tanasupawat S."/>
        </authorList>
    </citation>
    <scope>NUCLEOTIDE SEQUENCE [LARGE SCALE GENOMIC DNA]</scope>
    <source>
        <strain evidence="3">mPRGC5</strain>
    </source>
</reference>
<evidence type="ECO:0000313" key="3">
    <source>
        <dbReference type="Proteomes" id="UP000323646"/>
    </source>
</evidence>